<evidence type="ECO:0000313" key="2">
    <source>
        <dbReference type="EMBL" id="MDS1824417.1"/>
    </source>
</evidence>
<sequence length="255" mass="29355">MEQNWESYKKWIAEATRNNRRNYYRGQSDSKWNLKTTFHRNAEFKGISLAHYFGTIMNDVNYQVAAFEAPINFQNNAEYSTFLGKLQHHGFPTPLLDWTLSGYVAAYFAFKSAPIQPKSTDKVSVFIFDIEGWSQVFGSTTNFLGADQFVSDFVPYATGNQRMLRQMGVTTSTNVSDIESFILQKGRDVGRDFLWRYDMLASERTVVMRELNSMGINDMTLFPDFDGLCQHLKERHFTSQQHIMPPPPPPVVPKA</sequence>
<protein>
    <submittedName>
        <fullName evidence="2">FRG domain-containing protein</fullName>
    </submittedName>
</protein>
<name>A0AAW8Q7J0_VIBPH</name>
<comment type="caution">
    <text evidence="2">The sequence shown here is derived from an EMBL/GenBank/DDBJ whole genome shotgun (WGS) entry which is preliminary data.</text>
</comment>
<evidence type="ECO:0000313" key="3">
    <source>
        <dbReference type="Proteomes" id="UP001253193"/>
    </source>
</evidence>
<dbReference type="RefSeq" id="WP_159404079.1">
    <property type="nucleotide sequence ID" value="NZ_CP034285.1"/>
</dbReference>
<evidence type="ECO:0000259" key="1">
    <source>
        <dbReference type="SMART" id="SM00901"/>
    </source>
</evidence>
<organism evidence="2 3">
    <name type="scientific">Vibrio parahaemolyticus</name>
    <dbReference type="NCBI Taxonomy" id="670"/>
    <lineage>
        <taxon>Bacteria</taxon>
        <taxon>Pseudomonadati</taxon>
        <taxon>Pseudomonadota</taxon>
        <taxon>Gammaproteobacteria</taxon>
        <taxon>Vibrionales</taxon>
        <taxon>Vibrionaceae</taxon>
        <taxon>Vibrio</taxon>
    </lineage>
</organism>
<dbReference type="InterPro" id="IPR014966">
    <property type="entry name" value="FRG-dom"/>
</dbReference>
<proteinExistence type="predicted"/>
<feature type="domain" description="FRG" evidence="1">
    <location>
        <begin position="18"/>
        <end position="127"/>
    </location>
</feature>
<dbReference type="Pfam" id="PF08867">
    <property type="entry name" value="FRG"/>
    <property type="match status" value="1"/>
</dbReference>
<reference evidence="2" key="1">
    <citation type="submission" date="2023-06" db="EMBL/GenBank/DDBJ databases">
        <title>Genomic Diversity of Vibrio spp. and Metagenomic Analysis of Pathogens in Florida Gulf Coastal Waters Following Hurricane Ian.</title>
        <authorList>
            <person name="Brumfield K.D."/>
        </authorList>
    </citation>
    <scope>NUCLEOTIDE SEQUENCE</scope>
    <source>
        <strain evidence="2">WBS2B-138</strain>
    </source>
</reference>
<dbReference type="Proteomes" id="UP001253193">
    <property type="component" value="Unassembled WGS sequence"/>
</dbReference>
<dbReference type="EMBL" id="JAUHGG010000024">
    <property type="protein sequence ID" value="MDS1824417.1"/>
    <property type="molecule type" value="Genomic_DNA"/>
</dbReference>
<gene>
    <name evidence="2" type="ORF">QX249_27745</name>
</gene>
<dbReference type="SMART" id="SM00901">
    <property type="entry name" value="FRG"/>
    <property type="match status" value="1"/>
</dbReference>
<accession>A0AAW8Q7J0</accession>
<dbReference type="AlphaFoldDB" id="A0AAW8Q7J0"/>